<feature type="non-terminal residue" evidence="3">
    <location>
        <position position="257"/>
    </location>
</feature>
<evidence type="ECO:0000259" key="2">
    <source>
        <dbReference type="Pfam" id="PF08241"/>
    </source>
</evidence>
<comment type="caution">
    <text evidence="3">The sequence shown here is derived from an EMBL/GenBank/DDBJ whole genome shotgun (WGS) entry which is preliminary data.</text>
</comment>
<dbReference type="GO" id="GO:0008757">
    <property type="term" value="F:S-adenosylmethionine-dependent methyltransferase activity"/>
    <property type="evidence" value="ECO:0007669"/>
    <property type="project" value="InterPro"/>
</dbReference>
<feature type="compositionally biased region" description="Polar residues" evidence="1">
    <location>
        <begin position="25"/>
        <end position="39"/>
    </location>
</feature>
<dbReference type="InterPro" id="IPR029063">
    <property type="entry name" value="SAM-dependent_MTases_sf"/>
</dbReference>
<sequence length="257" mass="28734">RARSRATSRQDGGGAMTKIGRVIDPTSSSEVLHTMTTTPALRGPIRQREPTDGEDAEVGRNRARARLEDYAKAWKERPLTRWIYSRYHRMIADARSRVAGADLEVGAGHGSFAEFMPKTISCDIVPCGWLDCAADATCLPFADESLSNIIMIDVLHHVASPVAFFDEARRTLAPGGRIILLEPYVSPVSWIAWKLFHEEAVNTGANSFADATADANTDRKDPWEANIAIPTLICWRHLSVFQDRFPELEVIRRERFD</sequence>
<gene>
    <name evidence="3" type="ORF">S01H1_56788</name>
</gene>
<proteinExistence type="predicted"/>
<evidence type="ECO:0000313" key="3">
    <source>
        <dbReference type="EMBL" id="GAG21328.1"/>
    </source>
</evidence>
<dbReference type="CDD" id="cd02440">
    <property type="entry name" value="AdoMet_MTases"/>
    <property type="match status" value="1"/>
</dbReference>
<dbReference type="AlphaFoldDB" id="X0W9Q3"/>
<feature type="compositionally biased region" description="Basic and acidic residues" evidence="1">
    <location>
        <begin position="46"/>
        <end position="60"/>
    </location>
</feature>
<organism evidence="3">
    <name type="scientific">marine sediment metagenome</name>
    <dbReference type="NCBI Taxonomy" id="412755"/>
    <lineage>
        <taxon>unclassified sequences</taxon>
        <taxon>metagenomes</taxon>
        <taxon>ecological metagenomes</taxon>
    </lineage>
</organism>
<protein>
    <recommendedName>
        <fullName evidence="2">Methyltransferase type 11 domain-containing protein</fullName>
    </recommendedName>
</protein>
<feature type="domain" description="Methyltransferase type 11" evidence="2">
    <location>
        <begin position="104"/>
        <end position="180"/>
    </location>
</feature>
<dbReference type="Gene3D" id="3.40.50.150">
    <property type="entry name" value="Vaccinia Virus protein VP39"/>
    <property type="match status" value="1"/>
</dbReference>
<accession>X0W9Q3</accession>
<reference evidence="3" key="1">
    <citation type="journal article" date="2014" name="Front. Microbiol.">
        <title>High frequency of phylogenetically diverse reductive dehalogenase-homologous genes in deep subseafloor sedimentary metagenomes.</title>
        <authorList>
            <person name="Kawai M."/>
            <person name="Futagami T."/>
            <person name="Toyoda A."/>
            <person name="Takaki Y."/>
            <person name="Nishi S."/>
            <person name="Hori S."/>
            <person name="Arai W."/>
            <person name="Tsubouchi T."/>
            <person name="Morono Y."/>
            <person name="Uchiyama I."/>
            <person name="Ito T."/>
            <person name="Fujiyama A."/>
            <person name="Inagaki F."/>
            <person name="Takami H."/>
        </authorList>
    </citation>
    <scope>NUCLEOTIDE SEQUENCE</scope>
    <source>
        <strain evidence="3">Expedition CK06-06</strain>
    </source>
</reference>
<dbReference type="EMBL" id="BARS01037000">
    <property type="protein sequence ID" value="GAG21328.1"/>
    <property type="molecule type" value="Genomic_DNA"/>
</dbReference>
<feature type="non-terminal residue" evidence="3">
    <location>
        <position position="1"/>
    </location>
</feature>
<name>X0W9Q3_9ZZZZ</name>
<dbReference type="SUPFAM" id="SSF53335">
    <property type="entry name" value="S-adenosyl-L-methionine-dependent methyltransferases"/>
    <property type="match status" value="1"/>
</dbReference>
<feature type="region of interest" description="Disordered" evidence="1">
    <location>
        <begin position="1"/>
        <end position="60"/>
    </location>
</feature>
<dbReference type="Pfam" id="PF08241">
    <property type="entry name" value="Methyltransf_11"/>
    <property type="match status" value="1"/>
</dbReference>
<dbReference type="InterPro" id="IPR013216">
    <property type="entry name" value="Methyltransf_11"/>
</dbReference>
<evidence type="ECO:0000256" key="1">
    <source>
        <dbReference type="SAM" id="MobiDB-lite"/>
    </source>
</evidence>